<evidence type="ECO:0000256" key="5">
    <source>
        <dbReference type="ARBA" id="ARBA00023136"/>
    </source>
</evidence>
<evidence type="ECO:0000256" key="9">
    <source>
        <dbReference type="SAM" id="SignalP"/>
    </source>
</evidence>
<dbReference type="AlphaFoldDB" id="A0A8J2W372"/>
<keyword evidence="3 9" id="KW-0732">Signal</keyword>
<dbReference type="SUPFAM" id="SSF48726">
    <property type="entry name" value="Immunoglobulin"/>
    <property type="match status" value="2"/>
</dbReference>
<dbReference type="InterPro" id="IPR036179">
    <property type="entry name" value="Ig-like_dom_sf"/>
</dbReference>
<dbReference type="GO" id="GO:0005886">
    <property type="term" value="C:plasma membrane"/>
    <property type="evidence" value="ECO:0007669"/>
    <property type="project" value="UniProtKB-SubCell"/>
</dbReference>
<evidence type="ECO:0000256" key="7">
    <source>
        <dbReference type="ARBA" id="ARBA00023180"/>
    </source>
</evidence>
<keyword evidence="12" id="KW-1185">Reference proteome</keyword>
<sequence>MCCCQPNGCPALMLKLYLCLFSFPMPPSIDDALSSSDVTAREQSSVTLTCSATGTLPLTVRWRREDGKLININRTLAVTEWEGTHLDLNKVSRYDMAAYLCIASNGVPPTVIPPSVTLHQQLIGAPLGSTVSLDCTIESSPAALHFWSRSDGTDLHEAAKYLMQSSSSIGPFVTPAMAGASQPTWPSFRTQLRLTIVNVTAKDYGAYRCVAKNQYGEADGVITFHLSVLLAFRSLGDAILFPVKFFVSSEREKRLIKKSGRVYSRPKRPGAVNADNQQRVERYISLFYNYIPAASIHTSKPIWNISQQEGDKRRPDDKCNRFLYQTSFRPSTYYQTASVHPLYTLVLSTEYRVI</sequence>
<comment type="caution">
    <text evidence="11">The sequence shown here is derived from an EMBL/GenBank/DDBJ whole genome shotgun (WGS) entry which is preliminary data.</text>
</comment>
<evidence type="ECO:0000259" key="10">
    <source>
        <dbReference type="PROSITE" id="PS50835"/>
    </source>
</evidence>
<evidence type="ECO:0000256" key="2">
    <source>
        <dbReference type="ARBA" id="ARBA00022475"/>
    </source>
</evidence>
<dbReference type="SMART" id="SM00409">
    <property type="entry name" value="IG"/>
    <property type="match status" value="2"/>
</dbReference>
<comment type="subcellular location">
    <subcellularLocation>
        <location evidence="1">Cell membrane</location>
    </subcellularLocation>
</comment>
<dbReference type="InterPro" id="IPR007110">
    <property type="entry name" value="Ig-like_dom"/>
</dbReference>
<dbReference type="InterPro" id="IPR003599">
    <property type="entry name" value="Ig_sub"/>
</dbReference>
<gene>
    <name evidence="11" type="ORF">DGAL_LOCUS5796</name>
</gene>
<evidence type="ECO:0000256" key="1">
    <source>
        <dbReference type="ARBA" id="ARBA00004236"/>
    </source>
</evidence>
<dbReference type="PANTHER" id="PTHR12231:SF157">
    <property type="entry name" value="DPR-INTERACTING PROTEIN EPSILON-RELATED"/>
    <property type="match status" value="1"/>
</dbReference>
<feature type="domain" description="Ig-like" evidence="10">
    <location>
        <begin position="128"/>
        <end position="227"/>
    </location>
</feature>
<name>A0A8J2W372_9CRUS</name>
<feature type="chain" id="PRO_5035207389" description="Ig-like domain-containing protein" evidence="9">
    <location>
        <begin position="25"/>
        <end position="354"/>
    </location>
</feature>
<dbReference type="GO" id="GO:0043005">
    <property type="term" value="C:neuron projection"/>
    <property type="evidence" value="ECO:0007669"/>
    <property type="project" value="TreeGrafter"/>
</dbReference>
<dbReference type="SMART" id="SM00408">
    <property type="entry name" value="IGc2"/>
    <property type="match status" value="2"/>
</dbReference>
<dbReference type="Gene3D" id="2.60.40.10">
    <property type="entry name" value="Immunoglobulins"/>
    <property type="match status" value="2"/>
</dbReference>
<evidence type="ECO:0000256" key="3">
    <source>
        <dbReference type="ARBA" id="ARBA00022729"/>
    </source>
</evidence>
<dbReference type="FunFam" id="2.60.40.10:FF:000328">
    <property type="entry name" value="CLUMA_CG000981, isoform A"/>
    <property type="match status" value="1"/>
</dbReference>
<feature type="signal peptide" evidence="9">
    <location>
        <begin position="1"/>
        <end position="24"/>
    </location>
</feature>
<dbReference type="PROSITE" id="PS50835">
    <property type="entry name" value="IG_LIKE"/>
    <property type="match status" value="2"/>
</dbReference>
<evidence type="ECO:0000313" key="12">
    <source>
        <dbReference type="Proteomes" id="UP000789390"/>
    </source>
</evidence>
<keyword evidence="4" id="KW-0677">Repeat</keyword>
<dbReference type="PANTHER" id="PTHR12231">
    <property type="entry name" value="CTX-RELATED TYPE I TRANSMEMBRANE PROTEIN"/>
    <property type="match status" value="1"/>
</dbReference>
<dbReference type="InterPro" id="IPR003598">
    <property type="entry name" value="Ig_sub2"/>
</dbReference>
<organism evidence="11 12">
    <name type="scientific">Daphnia galeata</name>
    <dbReference type="NCBI Taxonomy" id="27404"/>
    <lineage>
        <taxon>Eukaryota</taxon>
        <taxon>Metazoa</taxon>
        <taxon>Ecdysozoa</taxon>
        <taxon>Arthropoda</taxon>
        <taxon>Crustacea</taxon>
        <taxon>Branchiopoda</taxon>
        <taxon>Diplostraca</taxon>
        <taxon>Cladocera</taxon>
        <taxon>Anomopoda</taxon>
        <taxon>Daphniidae</taxon>
        <taxon>Daphnia</taxon>
    </lineage>
</organism>
<dbReference type="InterPro" id="IPR013783">
    <property type="entry name" value="Ig-like_fold"/>
</dbReference>
<dbReference type="EMBL" id="CAKKLH010000106">
    <property type="protein sequence ID" value="CAH0103261.1"/>
    <property type="molecule type" value="Genomic_DNA"/>
</dbReference>
<reference evidence="11" key="1">
    <citation type="submission" date="2021-11" db="EMBL/GenBank/DDBJ databases">
        <authorList>
            <person name="Schell T."/>
        </authorList>
    </citation>
    <scope>NUCLEOTIDE SEQUENCE</scope>
    <source>
        <strain evidence="11">M5</strain>
    </source>
</reference>
<proteinExistence type="predicted"/>
<dbReference type="InterPro" id="IPR051170">
    <property type="entry name" value="Neural/epithelial_adhesion"/>
</dbReference>
<evidence type="ECO:0000256" key="8">
    <source>
        <dbReference type="ARBA" id="ARBA00023319"/>
    </source>
</evidence>
<accession>A0A8J2W372</accession>
<dbReference type="OrthoDB" id="10012075at2759"/>
<evidence type="ECO:0000256" key="4">
    <source>
        <dbReference type="ARBA" id="ARBA00022737"/>
    </source>
</evidence>
<keyword evidence="6" id="KW-1015">Disulfide bond</keyword>
<feature type="domain" description="Ig-like" evidence="10">
    <location>
        <begin position="27"/>
        <end position="117"/>
    </location>
</feature>
<protein>
    <recommendedName>
        <fullName evidence="10">Ig-like domain-containing protein</fullName>
    </recommendedName>
</protein>
<evidence type="ECO:0000256" key="6">
    <source>
        <dbReference type="ARBA" id="ARBA00023157"/>
    </source>
</evidence>
<keyword evidence="5" id="KW-0472">Membrane</keyword>
<dbReference type="Proteomes" id="UP000789390">
    <property type="component" value="Unassembled WGS sequence"/>
</dbReference>
<keyword evidence="8" id="KW-0393">Immunoglobulin domain</keyword>
<keyword evidence="7" id="KW-0325">Glycoprotein</keyword>
<evidence type="ECO:0000313" key="11">
    <source>
        <dbReference type="EMBL" id="CAH0103261.1"/>
    </source>
</evidence>
<keyword evidence="2" id="KW-1003">Cell membrane</keyword>
<dbReference type="Pfam" id="PF13927">
    <property type="entry name" value="Ig_3"/>
    <property type="match status" value="2"/>
</dbReference>